<dbReference type="PANTHER" id="PTHR17985:SF8">
    <property type="entry name" value="TRANSPORT AND GOLGI ORGANIZATION PROTEIN 2 HOMOLOG"/>
    <property type="match status" value="1"/>
</dbReference>
<dbReference type="eggNOG" id="KOG2342">
    <property type="taxonomic scope" value="Eukaryota"/>
</dbReference>
<dbReference type="Proteomes" id="UP000017836">
    <property type="component" value="Unassembled WGS sequence"/>
</dbReference>
<evidence type="ECO:0008006" key="3">
    <source>
        <dbReference type="Google" id="ProtNLM"/>
    </source>
</evidence>
<proteinExistence type="predicted"/>
<dbReference type="HOGENOM" id="CLU_047037_4_0_1"/>
<gene>
    <name evidence="1" type="ORF">AMTR_s00044p00163450</name>
</gene>
<sequence length="185" mass="20901">MCIAAWAWRAHPLYPLILFFNRDEYLNRPTEAVSWWEEPEILGGKDGIGGGTWLACSKDGRFAFLTNVLEVDQLPLAKTRGQLPVRFLQSENSPLEFAEEVAEEALQYKGFNLVLVDLHTETMVYVTNRPSGEAVTIKKVSPGLHVLSNASLDTLWPKTNAKLVRRETRQMPNWLGGKLDKCQTD</sequence>
<accession>U5D442</accession>
<keyword evidence="2" id="KW-1185">Reference proteome</keyword>
<dbReference type="InterPro" id="IPR008551">
    <property type="entry name" value="TANGO2"/>
</dbReference>
<dbReference type="PANTHER" id="PTHR17985">
    <property type="entry name" value="SER/THR-RICH PROTEIN T10 IN DGCR REGION"/>
    <property type="match status" value="1"/>
</dbReference>
<protein>
    <recommendedName>
        <fullName evidence="3">Transport and Golgi organization protein 2 homolog</fullName>
    </recommendedName>
</protein>
<dbReference type="EMBL" id="KI392384">
    <property type="protein sequence ID" value="ERN17209.1"/>
    <property type="molecule type" value="Genomic_DNA"/>
</dbReference>
<dbReference type="Gramene" id="ERN17209">
    <property type="protein sequence ID" value="ERN17209"/>
    <property type="gene ID" value="AMTR_s00044p00163450"/>
</dbReference>
<evidence type="ECO:0000313" key="1">
    <source>
        <dbReference type="EMBL" id="ERN17209.1"/>
    </source>
</evidence>
<dbReference type="AlphaFoldDB" id="U5D442"/>
<organism evidence="1 2">
    <name type="scientific">Amborella trichopoda</name>
    <dbReference type="NCBI Taxonomy" id="13333"/>
    <lineage>
        <taxon>Eukaryota</taxon>
        <taxon>Viridiplantae</taxon>
        <taxon>Streptophyta</taxon>
        <taxon>Embryophyta</taxon>
        <taxon>Tracheophyta</taxon>
        <taxon>Spermatophyta</taxon>
        <taxon>Magnoliopsida</taxon>
        <taxon>Amborellales</taxon>
        <taxon>Amborellaceae</taxon>
        <taxon>Amborella</taxon>
    </lineage>
</organism>
<name>U5D442_AMBTC</name>
<dbReference type="Pfam" id="PF05742">
    <property type="entry name" value="TANGO2"/>
    <property type="match status" value="1"/>
</dbReference>
<reference evidence="2" key="1">
    <citation type="journal article" date="2013" name="Science">
        <title>The Amborella genome and the evolution of flowering plants.</title>
        <authorList>
            <consortium name="Amborella Genome Project"/>
        </authorList>
    </citation>
    <scope>NUCLEOTIDE SEQUENCE [LARGE SCALE GENOMIC DNA]</scope>
</reference>
<evidence type="ECO:0000313" key="2">
    <source>
        <dbReference type="Proteomes" id="UP000017836"/>
    </source>
</evidence>
<dbReference type="OMA" id="WWEEPEI"/>